<dbReference type="GO" id="GO:0003700">
    <property type="term" value="F:DNA-binding transcription factor activity"/>
    <property type="evidence" value="ECO:0007669"/>
    <property type="project" value="InterPro"/>
</dbReference>
<dbReference type="AlphaFoldDB" id="A0A1E3XI04"/>
<evidence type="ECO:0000313" key="7">
    <source>
        <dbReference type="Proteomes" id="UP000540079"/>
    </source>
</evidence>
<feature type="domain" description="HTH gntR-type" evidence="4">
    <location>
        <begin position="7"/>
        <end position="75"/>
    </location>
</feature>
<evidence type="ECO:0000259" key="4">
    <source>
        <dbReference type="PROSITE" id="PS50949"/>
    </source>
</evidence>
<dbReference type="CDD" id="cd07377">
    <property type="entry name" value="WHTH_GntR"/>
    <property type="match status" value="1"/>
</dbReference>
<dbReference type="EMBL" id="PPVL01000007">
    <property type="protein sequence ID" value="NNI79317.1"/>
    <property type="molecule type" value="Genomic_DNA"/>
</dbReference>
<keyword evidence="1" id="KW-0805">Transcription regulation</keyword>
<accession>A0A1E3XI04</accession>
<dbReference type="SMART" id="SM00895">
    <property type="entry name" value="FCD"/>
    <property type="match status" value="1"/>
</dbReference>
<reference evidence="6 7" key="1">
    <citation type="journal article" date="2018" name="Front. Microbiol.">
        <title>Genetic and Phylogenetic Characteristics of Pasteurella multocida Isolates From Different Host Species.</title>
        <authorList>
            <person name="Peng Z."/>
            <person name="Liang W."/>
            <person name="Wang F."/>
            <person name="Xu Z."/>
            <person name="Xie Z."/>
            <person name="Lian Z."/>
            <person name="Hua L."/>
            <person name="Zhou R."/>
            <person name="Chen H."/>
            <person name="Wu B."/>
        </authorList>
    </citation>
    <scope>NUCLEOTIDE SEQUENCE [LARGE SCALE GENOMIC DNA]</scope>
    <source>
        <strain evidence="6 7">HNA06</strain>
    </source>
</reference>
<dbReference type="InterPro" id="IPR036388">
    <property type="entry name" value="WH-like_DNA-bd_sf"/>
</dbReference>
<dbReference type="Gene3D" id="1.10.10.10">
    <property type="entry name" value="Winged helix-like DNA-binding domain superfamily/Winged helix DNA-binding domain"/>
    <property type="match status" value="1"/>
</dbReference>
<evidence type="ECO:0000313" key="5">
    <source>
        <dbReference type="EMBL" id="MDT3453410.1"/>
    </source>
</evidence>
<dbReference type="EMBL" id="JANIEN010000022">
    <property type="protein sequence ID" value="MDT3453410.1"/>
    <property type="molecule type" value="Genomic_DNA"/>
</dbReference>
<dbReference type="InterPro" id="IPR000524">
    <property type="entry name" value="Tscrpt_reg_HTH_GntR"/>
</dbReference>
<dbReference type="KEGG" id="pmul:DR93_204"/>
<dbReference type="SMART" id="SM00345">
    <property type="entry name" value="HTH_GNTR"/>
    <property type="match status" value="1"/>
</dbReference>
<dbReference type="Proteomes" id="UP001182304">
    <property type="component" value="Unassembled WGS sequence"/>
</dbReference>
<comment type="caution">
    <text evidence="6">The sequence shown here is derived from an EMBL/GenBank/DDBJ whole genome shotgun (WGS) entry which is preliminary data.</text>
</comment>
<dbReference type="RefSeq" id="WP_005752716.1">
    <property type="nucleotide sequence ID" value="NZ_AP025519.1"/>
</dbReference>
<dbReference type="GO" id="GO:0003677">
    <property type="term" value="F:DNA binding"/>
    <property type="evidence" value="ECO:0007669"/>
    <property type="project" value="UniProtKB-KW"/>
</dbReference>
<dbReference type="SUPFAM" id="SSF48008">
    <property type="entry name" value="GntR ligand-binding domain-like"/>
    <property type="match status" value="1"/>
</dbReference>
<dbReference type="Pfam" id="PF00392">
    <property type="entry name" value="GntR"/>
    <property type="match status" value="1"/>
</dbReference>
<keyword evidence="3" id="KW-0804">Transcription</keyword>
<dbReference type="InterPro" id="IPR008920">
    <property type="entry name" value="TF_FadR/GntR_C"/>
</dbReference>
<protein>
    <submittedName>
        <fullName evidence="6">GntR family transcriptional regulator</fullName>
    </submittedName>
</protein>
<name>A0A1E3XI04_PASMD</name>
<evidence type="ECO:0000256" key="2">
    <source>
        <dbReference type="ARBA" id="ARBA00023125"/>
    </source>
</evidence>
<keyword evidence="2" id="KW-0238">DNA-binding</keyword>
<organism evidence="6 7">
    <name type="scientific">Pasteurella multocida</name>
    <dbReference type="NCBI Taxonomy" id="747"/>
    <lineage>
        <taxon>Bacteria</taxon>
        <taxon>Pseudomonadati</taxon>
        <taxon>Pseudomonadota</taxon>
        <taxon>Gammaproteobacteria</taxon>
        <taxon>Pasteurellales</taxon>
        <taxon>Pasteurellaceae</taxon>
        <taxon>Pasteurella</taxon>
    </lineage>
</organism>
<dbReference type="Pfam" id="PF07729">
    <property type="entry name" value="FCD"/>
    <property type="match status" value="1"/>
</dbReference>
<proteinExistence type="predicted"/>
<dbReference type="Proteomes" id="UP000540079">
    <property type="component" value="Unassembled WGS sequence"/>
</dbReference>
<dbReference type="InterPro" id="IPR011711">
    <property type="entry name" value="GntR_C"/>
</dbReference>
<dbReference type="InterPro" id="IPR036390">
    <property type="entry name" value="WH_DNA-bd_sf"/>
</dbReference>
<reference evidence="5" key="2">
    <citation type="submission" date="2022-07" db="EMBL/GenBank/DDBJ databases">
        <title>Sequence of Pasteurella multocoda 17BRD-035.</title>
        <authorList>
            <person name="Roy Chowdhury P."/>
            <person name="Alhamami T."/>
            <person name="Trott D.J."/>
            <person name="Djordvevic S.P."/>
        </authorList>
    </citation>
    <scope>NUCLEOTIDE SEQUENCE</scope>
    <source>
        <strain evidence="5">17BRD-035</strain>
    </source>
</reference>
<dbReference type="PROSITE" id="PS50949">
    <property type="entry name" value="HTH_GNTR"/>
    <property type="match status" value="1"/>
</dbReference>
<sequence>MSENYSLRSYKKIGELLKDELRKGIYTIGERLPPERDIAERFDVSRTVVREALIMLELENLISVRKGSGVYIINLPSSNDSFDYLDVGPFELLQARQLLESSIAEFAAIQANRNDIVRLKEILKREYVTLEQGGNDDYSEDEEFHTAIAEITQNEVLIQMQKDLWKYRSNPMWKGLHSHIKVHHYRRLWLKDHEAILNSIQRKDPALAKKAMWQHLENVKQKLFELSDLDDPDFDGYLFNRNPVVVGI</sequence>
<evidence type="ECO:0000256" key="3">
    <source>
        <dbReference type="ARBA" id="ARBA00023163"/>
    </source>
</evidence>
<dbReference type="PRINTS" id="PR00035">
    <property type="entry name" value="HTHGNTR"/>
</dbReference>
<evidence type="ECO:0000256" key="1">
    <source>
        <dbReference type="ARBA" id="ARBA00023015"/>
    </source>
</evidence>
<evidence type="ECO:0000313" key="6">
    <source>
        <dbReference type="EMBL" id="NNI79317.1"/>
    </source>
</evidence>
<dbReference type="Gene3D" id="1.20.120.530">
    <property type="entry name" value="GntR ligand-binding domain-like"/>
    <property type="match status" value="1"/>
</dbReference>
<dbReference type="PANTHER" id="PTHR43537:SF5">
    <property type="entry name" value="UXU OPERON TRANSCRIPTIONAL REGULATOR"/>
    <property type="match status" value="1"/>
</dbReference>
<dbReference type="SUPFAM" id="SSF46785">
    <property type="entry name" value="Winged helix' DNA-binding domain"/>
    <property type="match status" value="1"/>
</dbReference>
<gene>
    <name evidence="6" type="ORF">C2800_07795</name>
    <name evidence="5" type="ORF">NQF69_11620</name>
</gene>
<dbReference type="PANTHER" id="PTHR43537">
    <property type="entry name" value="TRANSCRIPTIONAL REGULATOR, GNTR FAMILY"/>
    <property type="match status" value="1"/>
</dbReference>